<reference evidence="2" key="1">
    <citation type="journal article" date="2020" name="Stud. Mycol.">
        <title>101 Dothideomycetes genomes: a test case for predicting lifestyles and emergence of pathogens.</title>
        <authorList>
            <person name="Haridas S."/>
            <person name="Albert R."/>
            <person name="Binder M."/>
            <person name="Bloem J."/>
            <person name="Labutti K."/>
            <person name="Salamov A."/>
            <person name="Andreopoulos B."/>
            <person name="Baker S."/>
            <person name="Barry K."/>
            <person name="Bills G."/>
            <person name="Bluhm B."/>
            <person name="Cannon C."/>
            <person name="Castanera R."/>
            <person name="Culley D."/>
            <person name="Daum C."/>
            <person name="Ezra D."/>
            <person name="Gonzalez J."/>
            <person name="Henrissat B."/>
            <person name="Kuo A."/>
            <person name="Liang C."/>
            <person name="Lipzen A."/>
            <person name="Lutzoni F."/>
            <person name="Magnuson J."/>
            <person name="Mondo S."/>
            <person name="Nolan M."/>
            <person name="Ohm R."/>
            <person name="Pangilinan J."/>
            <person name="Park H.-J."/>
            <person name="Ramirez L."/>
            <person name="Alfaro M."/>
            <person name="Sun H."/>
            <person name="Tritt A."/>
            <person name="Yoshinaga Y."/>
            <person name="Zwiers L.-H."/>
            <person name="Turgeon B."/>
            <person name="Goodwin S."/>
            <person name="Spatafora J."/>
            <person name="Crous P."/>
            <person name="Grigoriev I."/>
        </authorList>
    </citation>
    <scope>NUCLEOTIDE SEQUENCE</scope>
    <source>
        <strain evidence="2">CBS 125425</strain>
    </source>
</reference>
<accession>A0A9P4QQ07</accession>
<evidence type="ECO:0000313" key="3">
    <source>
        <dbReference type="Proteomes" id="UP000799444"/>
    </source>
</evidence>
<organism evidence="2 3">
    <name type="scientific">Polyplosphaeria fusca</name>
    <dbReference type="NCBI Taxonomy" id="682080"/>
    <lineage>
        <taxon>Eukaryota</taxon>
        <taxon>Fungi</taxon>
        <taxon>Dikarya</taxon>
        <taxon>Ascomycota</taxon>
        <taxon>Pezizomycotina</taxon>
        <taxon>Dothideomycetes</taxon>
        <taxon>Pleosporomycetidae</taxon>
        <taxon>Pleosporales</taxon>
        <taxon>Tetraplosphaeriaceae</taxon>
        <taxon>Polyplosphaeria</taxon>
    </lineage>
</organism>
<dbReference type="EMBL" id="ML996267">
    <property type="protein sequence ID" value="KAF2728782.1"/>
    <property type="molecule type" value="Genomic_DNA"/>
</dbReference>
<evidence type="ECO:0000256" key="1">
    <source>
        <dbReference type="SAM" id="MobiDB-lite"/>
    </source>
</evidence>
<comment type="caution">
    <text evidence="2">The sequence shown here is derived from an EMBL/GenBank/DDBJ whole genome shotgun (WGS) entry which is preliminary data.</text>
</comment>
<protein>
    <submittedName>
        <fullName evidence="2">Uncharacterized protein</fullName>
    </submittedName>
</protein>
<dbReference type="Proteomes" id="UP000799444">
    <property type="component" value="Unassembled WGS sequence"/>
</dbReference>
<evidence type="ECO:0000313" key="2">
    <source>
        <dbReference type="EMBL" id="KAF2728782.1"/>
    </source>
</evidence>
<feature type="region of interest" description="Disordered" evidence="1">
    <location>
        <begin position="1"/>
        <end position="52"/>
    </location>
</feature>
<proteinExistence type="predicted"/>
<keyword evidence="3" id="KW-1185">Reference proteome</keyword>
<gene>
    <name evidence="2" type="ORF">EJ04DRAFT_528370</name>
</gene>
<dbReference type="AlphaFoldDB" id="A0A9P4QQ07"/>
<sequence length="104" mass="11107">MAPQNKRRGIKRKKDTENPPVTTPGQSGGGETMSSGSLLELPNIPDDLSIPTTSSSLDRLAPNFDILYSTSSANSSLNLVSIGRGSGVEIGQCQFAINVLIFRW</sequence>
<feature type="compositionally biased region" description="Basic residues" evidence="1">
    <location>
        <begin position="1"/>
        <end position="13"/>
    </location>
</feature>
<name>A0A9P4QQ07_9PLEO</name>